<dbReference type="RefSeq" id="WP_189643432.1">
    <property type="nucleotide sequence ID" value="NZ_BNAL01000024.1"/>
</dbReference>
<evidence type="ECO:0008006" key="4">
    <source>
        <dbReference type="Google" id="ProtNLM"/>
    </source>
</evidence>
<name>A0ABQ3K7D8_9DEIO</name>
<protein>
    <recommendedName>
        <fullName evidence="4">DUF4198 domain-containing protein</fullName>
    </recommendedName>
</protein>
<proteinExistence type="predicted"/>
<feature type="chain" id="PRO_5047441418" description="DUF4198 domain-containing protein" evidence="1">
    <location>
        <begin position="20"/>
        <end position="136"/>
    </location>
</feature>
<keyword evidence="1" id="KW-0732">Signal</keyword>
<evidence type="ECO:0000256" key="1">
    <source>
        <dbReference type="SAM" id="SignalP"/>
    </source>
</evidence>
<reference evidence="3" key="1">
    <citation type="journal article" date="2019" name="Int. J. Syst. Evol. Microbiol.">
        <title>The Global Catalogue of Microorganisms (GCM) 10K type strain sequencing project: providing services to taxonomists for standard genome sequencing and annotation.</title>
        <authorList>
            <consortium name="The Broad Institute Genomics Platform"/>
            <consortium name="The Broad Institute Genome Sequencing Center for Infectious Disease"/>
            <person name="Wu L."/>
            <person name="Ma J."/>
        </authorList>
    </citation>
    <scope>NUCLEOTIDE SEQUENCE [LARGE SCALE GENOMIC DNA]</scope>
    <source>
        <strain evidence="3">CGMCC 1.18439</strain>
    </source>
</reference>
<dbReference type="Proteomes" id="UP000632154">
    <property type="component" value="Unassembled WGS sequence"/>
</dbReference>
<evidence type="ECO:0000313" key="2">
    <source>
        <dbReference type="EMBL" id="GHG06347.1"/>
    </source>
</evidence>
<comment type="caution">
    <text evidence="2">The sequence shown here is derived from an EMBL/GenBank/DDBJ whole genome shotgun (WGS) entry which is preliminary data.</text>
</comment>
<keyword evidence="3" id="KW-1185">Reference proteome</keyword>
<dbReference type="EMBL" id="BNAL01000024">
    <property type="protein sequence ID" value="GHG06347.1"/>
    <property type="molecule type" value="Genomic_DNA"/>
</dbReference>
<evidence type="ECO:0000313" key="3">
    <source>
        <dbReference type="Proteomes" id="UP000632154"/>
    </source>
</evidence>
<accession>A0ABQ3K7D8</accession>
<organism evidence="2 3">
    <name type="scientific">Deinococcus piscis</name>
    <dbReference type="NCBI Taxonomy" id="394230"/>
    <lineage>
        <taxon>Bacteria</taxon>
        <taxon>Thermotogati</taxon>
        <taxon>Deinococcota</taxon>
        <taxon>Deinococci</taxon>
        <taxon>Deinococcales</taxon>
        <taxon>Deinococcaceae</taxon>
        <taxon>Deinococcus</taxon>
    </lineage>
</organism>
<feature type="signal peptide" evidence="1">
    <location>
        <begin position="1"/>
        <end position="19"/>
    </location>
</feature>
<sequence>MKRTLSLLLALLPAAAAHEVVSYGTVSAEFHTDAGEGLRTGDDTLVGYRLTVAGKVIAPEACRCQLLLYPGKPSARVMPHVIELSPGFDDPQAAEGWVKVEAPGTYTLVLAGKPAHPGAFDPFRIEHVLNTKENTP</sequence>
<gene>
    <name evidence="2" type="ORF">GCM10017783_18710</name>
</gene>